<evidence type="ECO:0000256" key="1">
    <source>
        <dbReference type="SAM" id="MobiDB-lite"/>
    </source>
</evidence>
<dbReference type="Pfam" id="PF03692">
    <property type="entry name" value="CxxCxxCC"/>
    <property type="match status" value="1"/>
</dbReference>
<evidence type="ECO:0008006" key="3">
    <source>
        <dbReference type="Google" id="ProtNLM"/>
    </source>
</evidence>
<dbReference type="EMBL" id="VSSQ01133398">
    <property type="protein sequence ID" value="MPN59412.1"/>
    <property type="molecule type" value="Genomic_DNA"/>
</dbReference>
<organism evidence="2">
    <name type="scientific">bioreactor metagenome</name>
    <dbReference type="NCBI Taxonomy" id="1076179"/>
    <lineage>
        <taxon>unclassified sequences</taxon>
        <taxon>metagenomes</taxon>
        <taxon>ecological metagenomes</taxon>
    </lineage>
</organism>
<proteinExistence type="predicted"/>
<dbReference type="InterPro" id="IPR005358">
    <property type="entry name" value="Puta_zinc/iron-chelating_dom"/>
</dbReference>
<feature type="region of interest" description="Disordered" evidence="1">
    <location>
        <begin position="129"/>
        <end position="149"/>
    </location>
</feature>
<evidence type="ECO:0000313" key="2">
    <source>
        <dbReference type="EMBL" id="MPN59412.1"/>
    </source>
</evidence>
<name>A0A645J8G5_9ZZZZ</name>
<feature type="compositionally biased region" description="Basic residues" evidence="1">
    <location>
        <begin position="140"/>
        <end position="149"/>
    </location>
</feature>
<gene>
    <name evidence="2" type="ORF">SDC9_207133</name>
</gene>
<comment type="caution">
    <text evidence="2">The sequence shown here is derived from an EMBL/GenBank/DDBJ whole genome shotgun (WGS) entry which is preliminary data.</text>
</comment>
<protein>
    <recommendedName>
        <fullName evidence="3">YkgJ family cysteine cluster protein</fullName>
    </recommendedName>
</protein>
<dbReference type="AlphaFoldDB" id="A0A645J8G5"/>
<reference evidence="2" key="1">
    <citation type="submission" date="2019-08" db="EMBL/GenBank/DDBJ databases">
        <authorList>
            <person name="Kucharzyk K."/>
            <person name="Murdoch R.W."/>
            <person name="Higgins S."/>
            <person name="Loffler F."/>
        </authorList>
    </citation>
    <scope>NUCLEOTIDE SEQUENCE</scope>
</reference>
<accession>A0A645J8G5</accession>
<sequence>MGRGNPCVQCGACCAFFRVSFFWEEMNPDDPSCVPQELTESVDGFLQCMKGTNQPRPRCIALIGEIGEKVGCAIYARRSSVCREFGLHESAQGVTVNGFDLIRCNQARAAWNLPPLSRAELRELNIGPSVRMTRPDHTTQMHKKRRSRF</sequence>